<keyword evidence="2" id="KW-1185">Reference proteome</keyword>
<dbReference type="OrthoDB" id="5618685at2"/>
<dbReference type="EMBL" id="MPRK01000283">
    <property type="protein sequence ID" value="OOZ37396.1"/>
    <property type="molecule type" value="Genomic_DNA"/>
</dbReference>
<gene>
    <name evidence="1" type="ORF">BOW52_10230</name>
</gene>
<dbReference type="RefSeq" id="WP_078477615.1">
    <property type="nucleotide sequence ID" value="NZ_MPRK01000283.1"/>
</dbReference>
<feature type="non-terminal residue" evidence="1">
    <location>
        <position position="1"/>
    </location>
</feature>
<comment type="caution">
    <text evidence="1">The sequence shown here is derived from an EMBL/GenBank/DDBJ whole genome shotgun (WGS) entry which is preliminary data.</text>
</comment>
<sequence>TEIDSFSRIYSYGSAGHGPQRWEVQTKSGLVLNYGDSDAVISALSGSHTSWGVKQISDTLDNSIDIEYLTGQGHLQPNLISYANVTVSFEYEARQDHIKVFSPTGSQVTYDQRLSRVKVATGDVTLHTYHLGYRESAILKKSMLEQVTLCADESNCLPPTRFNWTDSDEHWGFDEGEYLAQGYAEGQMYRPTRGSDGVDAMFQDMNGDGWQDRVYDRNPVTETRGLSVSLNDGSGYTTNEFWLSGRFSRKYFRPIDNNDNGKDANLFDMNGDGLVDRVYDANPYDESQKGLHVMYNTGSGLESPLRLLPAQHENWMDALIDGGEDVNGTLLDWNGDGLPERVFDRQYELVTGSWQKTYGISVFLNSESGFYYDGFWDSGFKEKWMAYPTEGGENGNHALFRDMNGDGLPDRVYDRHPQTGVRGYYVTLNNGSGFDDAQLWFSGARDKWMYMPSHNANTAGVDINGDGLTDHLLDRDPYTESRGLTVLLNNGSGFEAPEKWIQDFENRGQDDPYNDGEHEDASLIDVNADGLPDRVFDRNPFTDQEDGHYVMLNTGTGFESGRYWATGYLGDRMYTPTWRDGGAKVMYRDVNADGFPDRVFDRNPHTGTAGLYVTYNKGKQSRIKIITSGLGANISVEYAKSNLVNSRVPGLTSGTSISTPVPAGIVTAVTT</sequence>
<reference evidence="1 2" key="1">
    <citation type="submission" date="2016-11" db="EMBL/GenBank/DDBJ databases">
        <title>Mixed transmission modes and dynamic genome evolution in an obligate animal-bacterial symbiosis.</title>
        <authorList>
            <person name="Russell S.L."/>
            <person name="Corbett-Detig R.B."/>
            <person name="Cavanaugh C.M."/>
        </authorList>
    </citation>
    <scope>NUCLEOTIDE SEQUENCE [LARGE SCALE GENOMIC DNA]</scope>
    <source>
        <strain evidence="1">Sp-SM6</strain>
    </source>
</reference>
<evidence type="ECO:0000313" key="1">
    <source>
        <dbReference type="EMBL" id="OOZ37396.1"/>
    </source>
</evidence>
<dbReference type="Proteomes" id="UP000190198">
    <property type="component" value="Unassembled WGS sequence"/>
</dbReference>
<dbReference type="InterPro" id="IPR028994">
    <property type="entry name" value="Integrin_alpha_N"/>
</dbReference>
<feature type="non-terminal residue" evidence="1">
    <location>
        <position position="671"/>
    </location>
</feature>
<evidence type="ECO:0008006" key="3">
    <source>
        <dbReference type="Google" id="ProtNLM"/>
    </source>
</evidence>
<organism evidence="1 2">
    <name type="scientific">Solemya elarraichensis gill symbiont</name>
    <dbReference type="NCBI Taxonomy" id="1918949"/>
    <lineage>
        <taxon>Bacteria</taxon>
        <taxon>Pseudomonadati</taxon>
        <taxon>Pseudomonadota</taxon>
        <taxon>Gammaproteobacteria</taxon>
        <taxon>sulfur-oxidizing symbionts</taxon>
    </lineage>
</organism>
<protein>
    <recommendedName>
        <fullName evidence="3">Insecticide toxin TcdB middle/N-terminal domain-containing protein</fullName>
    </recommendedName>
</protein>
<dbReference type="AlphaFoldDB" id="A0A1T2KXE5"/>
<proteinExistence type="predicted"/>
<name>A0A1T2KXE5_9GAMM</name>
<evidence type="ECO:0000313" key="2">
    <source>
        <dbReference type="Proteomes" id="UP000190198"/>
    </source>
</evidence>
<accession>A0A1T2KXE5</accession>
<dbReference type="SUPFAM" id="SSF69318">
    <property type="entry name" value="Integrin alpha N-terminal domain"/>
    <property type="match status" value="1"/>
</dbReference>